<evidence type="ECO:0000313" key="2">
    <source>
        <dbReference type="Proteomes" id="UP000254925"/>
    </source>
</evidence>
<evidence type="ECO:0000313" key="1">
    <source>
        <dbReference type="EMBL" id="RDI58723.1"/>
    </source>
</evidence>
<keyword evidence="2" id="KW-1185">Reference proteome</keyword>
<dbReference type="EMBL" id="QQBB01000005">
    <property type="protein sequence ID" value="RDI58723.1"/>
    <property type="molecule type" value="Genomic_DNA"/>
</dbReference>
<dbReference type="RefSeq" id="WP_281024088.1">
    <property type="nucleotide sequence ID" value="NZ_QQBB01000005.1"/>
</dbReference>
<dbReference type="AlphaFoldDB" id="A0A370HJG2"/>
<organism evidence="1 2">
    <name type="scientific">Microvirga subterranea</name>
    <dbReference type="NCBI Taxonomy" id="186651"/>
    <lineage>
        <taxon>Bacteria</taxon>
        <taxon>Pseudomonadati</taxon>
        <taxon>Pseudomonadota</taxon>
        <taxon>Alphaproteobacteria</taxon>
        <taxon>Hyphomicrobiales</taxon>
        <taxon>Methylobacteriaceae</taxon>
        <taxon>Microvirga</taxon>
    </lineage>
</organism>
<protein>
    <submittedName>
        <fullName evidence="1">Putative phage protein (TIGR02216 family)</fullName>
    </submittedName>
</protein>
<accession>A0A370HJG2</accession>
<name>A0A370HJG2_9HYPH</name>
<proteinExistence type="predicted"/>
<reference evidence="1 2" key="1">
    <citation type="submission" date="2018-07" db="EMBL/GenBank/DDBJ databases">
        <title>Genomic Encyclopedia of Type Strains, Phase IV (KMG-IV): sequencing the most valuable type-strain genomes for metagenomic binning, comparative biology and taxonomic classification.</title>
        <authorList>
            <person name="Goeker M."/>
        </authorList>
    </citation>
    <scope>NUCLEOTIDE SEQUENCE [LARGE SCALE GENOMIC DNA]</scope>
    <source>
        <strain evidence="1 2">DSM 14364</strain>
    </source>
</reference>
<comment type="caution">
    <text evidence="1">The sequence shown here is derived from an EMBL/GenBank/DDBJ whole genome shotgun (WGS) entry which is preliminary data.</text>
</comment>
<dbReference type="InterPro" id="IPR019056">
    <property type="entry name" value="Phage_TAC_6"/>
</dbReference>
<dbReference type="Pfam" id="PF09550">
    <property type="entry name" value="Phage_TAC_6"/>
    <property type="match status" value="1"/>
</dbReference>
<gene>
    <name evidence="1" type="ORF">DES45_105246</name>
</gene>
<dbReference type="Proteomes" id="UP000254925">
    <property type="component" value="Unassembled WGS sequence"/>
</dbReference>
<sequence>MSEPQAFPTQAFPWDEALMLALGVLRWSPRDFWRATPRELIAAWEGLSGGRGPEPALGRDLRRLMAAFPDGA</sequence>